<evidence type="ECO:0000313" key="4">
    <source>
        <dbReference type="Proteomes" id="UP000199476"/>
    </source>
</evidence>
<dbReference type="Pfam" id="PF00581">
    <property type="entry name" value="Rhodanese"/>
    <property type="match status" value="1"/>
</dbReference>
<dbReference type="STRING" id="321763.SAMN04488692_13510"/>
<dbReference type="InterPro" id="IPR001763">
    <property type="entry name" value="Rhodanese-like_dom"/>
</dbReference>
<keyword evidence="1" id="KW-0732">Signal</keyword>
<reference evidence="3 4" key="1">
    <citation type="submission" date="2016-10" db="EMBL/GenBank/DDBJ databases">
        <authorList>
            <person name="de Groot N.N."/>
        </authorList>
    </citation>
    <scope>NUCLEOTIDE SEQUENCE [LARGE SCALE GENOMIC DNA]</scope>
    <source>
        <strain evidence="3 4">SLAS-1</strain>
    </source>
</reference>
<dbReference type="SUPFAM" id="SSF52821">
    <property type="entry name" value="Rhodanese/Cell cycle control phosphatase"/>
    <property type="match status" value="1"/>
</dbReference>
<dbReference type="OrthoDB" id="9800872at2"/>
<organism evidence="3 4">
    <name type="scientific">Halarsenatibacter silvermanii</name>
    <dbReference type="NCBI Taxonomy" id="321763"/>
    <lineage>
        <taxon>Bacteria</taxon>
        <taxon>Bacillati</taxon>
        <taxon>Bacillota</taxon>
        <taxon>Clostridia</taxon>
        <taxon>Halanaerobiales</taxon>
        <taxon>Halarsenatibacteraceae</taxon>
        <taxon>Halarsenatibacter</taxon>
    </lineage>
</organism>
<keyword evidence="3" id="KW-0808">Transferase</keyword>
<dbReference type="PROSITE" id="PS50206">
    <property type="entry name" value="RHODANESE_3"/>
    <property type="match status" value="1"/>
</dbReference>
<dbReference type="PANTHER" id="PTHR43031:SF16">
    <property type="entry name" value="OXIDOREDUCTASE"/>
    <property type="match status" value="1"/>
</dbReference>
<dbReference type="Proteomes" id="UP000199476">
    <property type="component" value="Unassembled WGS sequence"/>
</dbReference>
<dbReference type="AlphaFoldDB" id="A0A1G9T7J4"/>
<name>A0A1G9T7J4_9FIRM</name>
<dbReference type="InterPro" id="IPR036873">
    <property type="entry name" value="Rhodanese-like_dom_sf"/>
</dbReference>
<evidence type="ECO:0000256" key="1">
    <source>
        <dbReference type="SAM" id="SignalP"/>
    </source>
</evidence>
<dbReference type="RefSeq" id="WP_089762202.1">
    <property type="nucleotide sequence ID" value="NZ_FNGO01000035.1"/>
</dbReference>
<proteinExistence type="predicted"/>
<dbReference type="CDD" id="cd00158">
    <property type="entry name" value="RHOD"/>
    <property type="match status" value="1"/>
</dbReference>
<gene>
    <name evidence="3" type="ORF">SAMN04488692_13510</name>
</gene>
<dbReference type="InterPro" id="IPR050229">
    <property type="entry name" value="GlpE_sulfurtransferase"/>
</dbReference>
<protein>
    <submittedName>
        <fullName evidence="3">Rhodanese-related sulfurtransferase</fullName>
    </submittedName>
</protein>
<feature type="signal peptide" evidence="1">
    <location>
        <begin position="1"/>
        <end position="24"/>
    </location>
</feature>
<feature type="chain" id="PRO_5011432904" evidence="1">
    <location>
        <begin position="25"/>
        <end position="142"/>
    </location>
</feature>
<accession>A0A1G9T7J4</accession>
<keyword evidence="4" id="KW-1185">Reference proteome</keyword>
<evidence type="ECO:0000313" key="3">
    <source>
        <dbReference type="EMBL" id="SDM43616.1"/>
    </source>
</evidence>
<feature type="domain" description="Rhodanese" evidence="2">
    <location>
        <begin position="49"/>
        <end position="139"/>
    </location>
</feature>
<dbReference type="EMBL" id="FNGO01000035">
    <property type="protein sequence ID" value="SDM43616.1"/>
    <property type="molecule type" value="Genomic_DNA"/>
</dbReference>
<evidence type="ECO:0000259" key="2">
    <source>
        <dbReference type="PROSITE" id="PS50206"/>
    </source>
</evidence>
<dbReference type="SMART" id="SM00450">
    <property type="entry name" value="RHOD"/>
    <property type="match status" value="1"/>
</dbReference>
<dbReference type="GO" id="GO:0016740">
    <property type="term" value="F:transferase activity"/>
    <property type="evidence" value="ECO:0007669"/>
    <property type="project" value="UniProtKB-KW"/>
</dbReference>
<dbReference type="Gene3D" id="3.40.250.10">
    <property type="entry name" value="Rhodanese-like domain"/>
    <property type="match status" value="1"/>
</dbReference>
<sequence length="142" mass="16005">MLKKSVIALMAAVMVMALVSTAGAHPLVEEYEGQVDEMDVMDLQMDRDMGEDYLVLDVRTPEERSEGYIPDTVYTNFGTLFFNIEEYVEDQDEMFVVSCQSGARSLIAAKLLQDMGYENVINLEGGFLAWEDAGYEVEHPEE</sequence>
<dbReference type="PANTHER" id="PTHR43031">
    <property type="entry name" value="FAD-DEPENDENT OXIDOREDUCTASE"/>
    <property type="match status" value="1"/>
</dbReference>